<dbReference type="AlphaFoldDB" id="A0A8J7W8R8"/>
<accession>A0A8J7W8R8</accession>
<gene>
    <name evidence="1" type="ORF">RJ53_01810</name>
</gene>
<dbReference type="OrthoDB" id="105689at2157"/>
<organism evidence="1 2">
    <name type="scientific">Methanocalculus chunghsingensis</name>
    <dbReference type="NCBI Taxonomy" id="156457"/>
    <lineage>
        <taxon>Archaea</taxon>
        <taxon>Methanobacteriati</taxon>
        <taxon>Methanobacteriota</taxon>
        <taxon>Stenosarchaea group</taxon>
        <taxon>Methanomicrobia</taxon>
        <taxon>Methanomicrobiales</taxon>
        <taxon>Methanocalculaceae</taxon>
        <taxon>Methanocalculus</taxon>
    </lineage>
</organism>
<sequence>MEETISLFEIADELLEYADEDDHRLARAISRLDPEIREELLVSDFLNAYQVYLYAFTEEPSVLIMDRLLLQPASGLVRGVFLETIEYFDLYFMMEGETPLVGIRCDKEVITSMRGRNAHHEAIRYAQEHAE</sequence>
<evidence type="ECO:0000313" key="2">
    <source>
        <dbReference type="Proteomes" id="UP000730161"/>
    </source>
</evidence>
<evidence type="ECO:0000313" key="1">
    <source>
        <dbReference type="EMBL" id="MBR1368298.1"/>
    </source>
</evidence>
<dbReference type="EMBL" id="JWHL01000002">
    <property type="protein sequence ID" value="MBR1368298.1"/>
    <property type="molecule type" value="Genomic_DNA"/>
</dbReference>
<comment type="caution">
    <text evidence="1">The sequence shown here is derived from an EMBL/GenBank/DDBJ whole genome shotgun (WGS) entry which is preliminary data.</text>
</comment>
<dbReference type="Proteomes" id="UP000730161">
    <property type="component" value="Unassembled WGS sequence"/>
</dbReference>
<reference evidence="1" key="1">
    <citation type="submission" date="2014-12" db="EMBL/GenBank/DDBJ databases">
        <authorList>
            <person name="Huang H.-H."/>
            <person name="Chen S.-C."/>
            <person name="Lai M.-C."/>
        </authorList>
    </citation>
    <scope>NUCLEOTIDE SEQUENCE</scope>
    <source>
        <strain evidence="1">K1F9705b</strain>
    </source>
</reference>
<keyword evidence="2" id="KW-1185">Reference proteome</keyword>
<dbReference type="RefSeq" id="WP_211529912.1">
    <property type="nucleotide sequence ID" value="NZ_JWHL01000002.1"/>
</dbReference>
<proteinExistence type="predicted"/>
<name>A0A8J7W8R8_9EURY</name>
<protein>
    <submittedName>
        <fullName evidence="1">Uncharacterized protein</fullName>
    </submittedName>
</protein>